<dbReference type="InterPro" id="IPR006905">
    <property type="entry name" value="Flavin_halogenase"/>
</dbReference>
<evidence type="ECO:0008006" key="7">
    <source>
        <dbReference type="Google" id="ProtNLM"/>
    </source>
</evidence>
<evidence type="ECO:0000313" key="6">
    <source>
        <dbReference type="Proteomes" id="UP000016930"/>
    </source>
</evidence>
<dbReference type="OrthoDB" id="3340390at2759"/>
<dbReference type="GO" id="GO:0044550">
    <property type="term" value="P:secondary metabolite biosynthetic process"/>
    <property type="evidence" value="ECO:0007669"/>
    <property type="project" value="UniProtKB-ARBA"/>
</dbReference>
<keyword evidence="2" id="KW-0560">Oxidoreductase</keyword>
<dbReference type="Pfam" id="PF04820">
    <property type="entry name" value="Trp_halogenase"/>
    <property type="match status" value="1"/>
</dbReference>
<evidence type="ECO:0000256" key="3">
    <source>
        <dbReference type="ARBA" id="ARBA00023033"/>
    </source>
</evidence>
<sequence>MLPSLRNYLRFIDLENEFADHGFLPKPGAGFKLVQGIRESWTDFTALGPGYGTWNVIRSEMDDMMLRHASKQGVKVFEETRVETLDFAGDRASSRPLAAHWSNKHGAAGRITFDWLVDASGRSGIMCTKYLKNRTMRESLRNVAVWGYWKGVTRYGEGTKRACSGWFEALTDEQGWSWTIPLNDGTTSIGVVMHESASKAKKAQAKADGQKPTLTEHYLDQLQYLPGVRELIGDGGEFIPGSTKSAADYSYSASAYSGDHFRVIGDAANFVDPFFSSGVHIAMTGGLSAAITICASIRGDADENIAQRWHDAKVGIAHTRFLFVVLGAYQQMHLQSAPVLSDINAENFDDAFEMFRPIYGLADSQTRLTDAKVQHMMDVCQSFFDPYVSEEHVLGVRARYGPASATLAGPVLGSEQIEQMVGGDTPEREMDTRVLRKFDALKVFSDDVEATYMERTV</sequence>
<dbReference type="GO" id="GO:0004497">
    <property type="term" value="F:monooxygenase activity"/>
    <property type="evidence" value="ECO:0007669"/>
    <property type="project" value="UniProtKB-KW"/>
</dbReference>
<dbReference type="InterPro" id="IPR036188">
    <property type="entry name" value="FAD/NAD-bd_sf"/>
</dbReference>
<evidence type="ECO:0000313" key="5">
    <source>
        <dbReference type="EMBL" id="EMD35669.1"/>
    </source>
</evidence>
<keyword evidence="6" id="KW-1185">Reference proteome</keyword>
<name>M2PHU2_CERS8</name>
<protein>
    <recommendedName>
        <fullName evidence="7">Halogenase</fullName>
    </recommendedName>
</protein>
<dbReference type="InterPro" id="IPR050816">
    <property type="entry name" value="Flavin-dep_Halogenase_NPB"/>
</dbReference>
<organism evidence="5 6">
    <name type="scientific">Ceriporiopsis subvermispora (strain B)</name>
    <name type="common">White-rot fungus</name>
    <name type="synonym">Gelatoporia subvermispora</name>
    <dbReference type="NCBI Taxonomy" id="914234"/>
    <lineage>
        <taxon>Eukaryota</taxon>
        <taxon>Fungi</taxon>
        <taxon>Dikarya</taxon>
        <taxon>Basidiomycota</taxon>
        <taxon>Agaricomycotina</taxon>
        <taxon>Agaricomycetes</taxon>
        <taxon>Polyporales</taxon>
        <taxon>Gelatoporiaceae</taxon>
        <taxon>Gelatoporia</taxon>
    </lineage>
</organism>
<reference evidence="5 6" key="1">
    <citation type="journal article" date="2012" name="Proc. Natl. Acad. Sci. U.S.A.">
        <title>Comparative genomics of Ceriporiopsis subvermispora and Phanerochaete chrysosporium provide insight into selective ligninolysis.</title>
        <authorList>
            <person name="Fernandez-Fueyo E."/>
            <person name="Ruiz-Duenas F.J."/>
            <person name="Ferreira P."/>
            <person name="Floudas D."/>
            <person name="Hibbett D.S."/>
            <person name="Canessa P."/>
            <person name="Larrondo L.F."/>
            <person name="James T.Y."/>
            <person name="Seelenfreund D."/>
            <person name="Lobos S."/>
            <person name="Polanco R."/>
            <person name="Tello M."/>
            <person name="Honda Y."/>
            <person name="Watanabe T."/>
            <person name="Watanabe T."/>
            <person name="Ryu J.S."/>
            <person name="Kubicek C.P."/>
            <person name="Schmoll M."/>
            <person name="Gaskell J."/>
            <person name="Hammel K.E."/>
            <person name="St John F.J."/>
            <person name="Vanden Wymelenberg A."/>
            <person name="Sabat G."/>
            <person name="Splinter BonDurant S."/>
            <person name="Syed K."/>
            <person name="Yadav J.S."/>
            <person name="Doddapaneni H."/>
            <person name="Subramanian V."/>
            <person name="Lavin J.L."/>
            <person name="Oguiza J.A."/>
            <person name="Perez G."/>
            <person name="Pisabarro A.G."/>
            <person name="Ramirez L."/>
            <person name="Santoyo F."/>
            <person name="Master E."/>
            <person name="Coutinho P.M."/>
            <person name="Henrissat B."/>
            <person name="Lombard V."/>
            <person name="Magnuson J.K."/>
            <person name="Kuees U."/>
            <person name="Hori C."/>
            <person name="Igarashi K."/>
            <person name="Samejima M."/>
            <person name="Held B.W."/>
            <person name="Barry K.W."/>
            <person name="LaButti K.M."/>
            <person name="Lapidus A."/>
            <person name="Lindquist E.A."/>
            <person name="Lucas S.M."/>
            <person name="Riley R."/>
            <person name="Salamov A.A."/>
            <person name="Hoffmeister D."/>
            <person name="Schwenk D."/>
            <person name="Hadar Y."/>
            <person name="Yarden O."/>
            <person name="de Vries R.P."/>
            <person name="Wiebenga A."/>
            <person name="Stenlid J."/>
            <person name="Eastwood D."/>
            <person name="Grigoriev I.V."/>
            <person name="Berka R.M."/>
            <person name="Blanchette R.A."/>
            <person name="Kersten P."/>
            <person name="Martinez A.T."/>
            <person name="Vicuna R."/>
            <person name="Cullen D."/>
        </authorList>
    </citation>
    <scope>NUCLEOTIDE SEQUENCE [LARGE SCALE GENOMIC DNA]</scope>
    <source>
        <strain evidence="5 6">B</strain>
    </source>
</reference>
<proteinExistence type="inferred from homology"/>
<gene>
    <name evidence="5" type="ORF">CERSUDRAFT_139562</name>
</gene>
<comment type="catalytic activity">
    <reaction evidence="4">
        <text>melleolide F + FADH2 + chloride + O2 = 6'-chloromelleolide F + FAD + 2 H2O + H(+)</text>
        <dbReference type="Rhea" id="RHEA:67160"/>
        <dbReference type="ChEBI" id="CHEBI:15377"/>
        <dbReference type="ChEBI" id="CHEBI:15378"/>
        <dbReference type="ChEBI" id="CHEBI:15379"/>
        <dbReference type="ChEBI" id="CHEBI:17996"/>
        <dbReference type="ChEBI" id="CHEBI:57692"/>
        <dbReference type="ChEBI" id="CHEBI:58307"/>
        <dbReference type="ChEBI" id="CHEBI:167712"/>
        <dbReference type="ChEBI" id="CHEBI:167713"/>
    </reaction>
    <physiologicalReaction direction="left-to-right" evidence="4">
        <dbReference type="Rhea" id="RHEA:67161"/>
    </physiologicalReaction>
</comment>
<evidence type="ECO:0000256" key="1">
    <source>
        <dbReference type="ARBA" id="ARBA00005706"/>
    </source>
</evidence>
<evidence type="ECO:0000256" key="4">
    <source>
        <dbReference type="ARBA" id="ARBA00049364"/>
    </source>
</evidence>
<comment type="similarity">
    <text evidence="1">Belongs to the flavin-dependent halogenase family.</text>
</comment>
<dbReference type="AlphaFoldDB" id="M2PHU2"/>
<dbReference type="EMBL" id="KB445800">
    <property type="protein sequence ID" value="EMD35669.1"/>
    <property type="molecule type" value="Genomic_DNA"/>
</dbReference>
<dbReference type="Gene3D" id="3.50.50.60">
    <property type="entry name" value="FAD/NAD(P)-binding domain"/>
    <property type="match status" value="1"/>
</dbReference>
<dbReference type="GO" id="GO:0140907">
    <property type="term" value="F:flavin-dependent halogenase activity"/>
    <property type="evidence" value="ECO:0007669"/>
    <property type="project" value="UniProtKB-ARBA"/>
</dbReference>
<feature type="non-terminal residue" evidence="5">
    <location>
        <position position="457"/>
    </location>
</feature>
<dbReference type="SUPFAM" id="SSF51905">
    <property type="entry name" value="FAD/NAD(P)-binding domain"/>
    <property type="match status" value="1"/>
</dbReference>
<dbReference type="Proteomes" id="UP000016930">
    <property type="component" value="Unassembled WGS sequence"/>
</dbReference>
<evidence type="ECO:0000256" key="2">
    <source>
        <dbReference type="ARBA" id="ARBA00023002"/>
    </source>
</evidence>
<dbReference type="STRING" id="914234.M2PHU2"/>
<accession>M2PHU2</accession>
<dbReference type="PANTHER" id="PTHR43747:SF5">
    <property type="entry name" value="FAD-BINDING DOMAIN-CONTAINING PROTEIN"/>
    <property type="match status" value="1"/>
</dbReference>
<dbReference type="HOGENOM" id="CLU_024648_4_2_1"/>
<keyword evidence="3" id="KW-0503">Monooxygenase</keyword>
<dbReference type="PANTHER" id="PTHR43747">
    <property type="entry name" value="FAD-BINDING PROTEIN"/>
    <property type="match status" value="1"/>
</dbReference>